<dbReference type="PANTHER" id="PTHR21496">
    <property type="entry name" value="FERREDOXIN-RELATED"/>
    <property type="match status" value="1"/>
</dbReference>
<dbReference type="EMBL" id="LN890655">
    <property type="protein sequence ID" value="CUS02162.2"/>
    <property type="molecule type" value="Genomic_DNA"/>
</dbReference>
<dbReference type="Gene3D" id="2.102.10.10">
    <property type="entry name" value="Rieske [2Fe-2S] iron-sulphur domain"/>
    <property type="match status" value="1"/>
</dbReference>
<accession>A0A160SYV2</accession>
<evidence type="ECO:0000256" key="1">
    <source>
        <dbReference type="ARBA" id="ARBA00022714"/>
    </source>
</evidence>
<dbReference type="Pfam" id="PF00355">
    <property type="entry name" value="Rieske"/>
    <property type="match status" value="1"/>
</dbReference>
<name>A0A160SYV2_9CHLR</name>
<dbReference type="GO" id="GO:0051537">
    <property type="term" value="F:2 iron, 2 sulfur cluster binding"/>
    <property type="evidence" value="ECO:0007669"/>
    <property type="project" value="UniProtKB-KW"/>
</dbReference>
<dbReference type="InterPro" id="IPR036922">
    <property type="entry name" value="Rieske_2Fe-2S_sf"/>
</dbReference>
<dbReference type="CDD" id="cd03528">
    <property type="entry name" value="Rieske_RO_ferredoxin"/>
    <property type="match status" value="1"/>
</dbReference>
<evidence type="ECO:0000259" key="5">
    <source>
        <dbReference type="PROSITE" id="PS51296"/>
    </source>
</evidence>
<reference evidence="6" key="1">
    <citation type="submission" date="2016-01" db="EMBL/GenBank/DDBJ databases">
        <authorList>
            <person name="Mcilroy J.S."/>
            <person name="Karst M S."/>
            <person name="Albertsen M."/>
        </authorList>
    </citation>
    <scope>NUCLEOTIDE SEQUENCE</scope>
    <source>
        <strain evidence="6">Cfx-K</strain>
    </source>
</reference>
<keyword evidence="1" id="KW-0001">2Fe-2S</keyword>
<gene>
    <name evidence="6" type="ORF">CFX0092_A0281</name>
</gene>
<dbReference type="InterPro" id="IPR017941">
    <property type="entry name" value="Rieske_2Fe-2S"/>
</dbReference>
<dbReference type="Proteomes" id="UP000215027">
    <property type="component" value="Chromosome I"/>
</dbReference>
<keyword evidence="7" id="KW-1185">Reference proteome</keyword>
<dbReference type="PROSITE" id="PS51296">
    <property type="entry name" value="RIESKE"/>
    <property type="match status" value="1"/>
</dbReference>
<evidence type="ECO:0000313" key="6">
    <source>
        <dbReference type="EMBL" id="CUS02162.2"/>
    </source>
</evidence>
<evidence type="ECO:0000313" key="7">
    <source>
        <dbReference type="Proteomes" id="UP000215027"/>
    </source>
</evidence>
<dbReference type="KEGG" id="pbf:CFX0092_A0281"/>
<dbReference type="GO" id="GO:0004497">
    <property type="term" value="F:monooxygenase activity"/>
    <property type="evidence" value="ECO:0007669"/>
    <property type="project" value="UniProtKB-ARBA"/>
</dbReference>
<keyword evidence="3" id="KW-0408">Iron</keyword>
<evidence type="ECO:0000256" key="2">
    <source>
        <dbReference type="ARBA" id="ARBA00022723"/>
    </source>
</evidence>
<dbReference type="GO" id="GO:0016705">
    <property type="term" value="F:oxidoreductase activity, acting on paired donors, with incorporation or reduction of molecular oxygen"/>
    <property type="evidence" value="ECO:0007669"/>
    <property type="project" value="UniProtKB-ARBA"/>
</dbReference>
<sequence>MSKLIPVVAVADLPPGARLHFDLAEESVILLNIDGDLYCIADLCTHDGGPLTDGNVCDHQIECPRHGARFDVRSGRVTRPPAADPIPTYPVRIEDGIILIEEPDYW</sequence>
<proteinExistence type="predicted"/>
<dbReference type="RefSeq" id="WP_095041809.1">
    <property type="nucleotide sequence ID" value="NZ_LN890655.1"/>
</dbReference>
<protein>
    <submittedName>
        <fullName evidence="6">Ferredoxin</fullName>
    </submittedName>
</protein>
<keyword evidence="4" id="KW-0411">Iron-sulfur</keyword>
<dbReference type="GO" id="GO:0046872">
    <property type="term" value="F:metal ion binding"/>
    <property type="evidence" value="ECO:0007669"/>
    <property type="project" value="UniProtKB-KW"/>
</dbReference>
<evidence type="ECO:0000256" key="3">
    <source>
        <dbReference type="ARBA" id="ARBA00023004"/>
    </source>
</evidence>
<evidence type="ECO:0000256" key="4">
    <source>
        <dbReference type="ARBA" id="ARBA00023014"/>
    </source>
</evidence>
<dbReference type="SUPFAM" id="SSF50022">
    <property type="entry name" value="ISP domain"/>
    <property type="match status" value="1"/>
</dbReference>
<keyword evidence="2" id="KW-0479">Metal-binding</keyword>
<dbReference type="OrthoDB" id="9795104at2"/>
<dbReference type="AlphaFoldDB" id="A0A160SYV2"/>
<organism evidence="6 7">
    <name type="scientific">Candidatus Promineifilum breve</name>
    <dbReference type="NCBI Taxonomy" id="1806508"/>
    <lineage>
        <taxon>Bacteria</taxon>
        <taxon>Bacillati</taxon>
        <taxon>Chloroflexota</taxon>
        <taxon>Ardenticatenia</taxon>
        <taxon>Candidatus Promineifilales</taxon>
        <taxon>Candidatus Promineifilaceae</taxon>
        <taxon>Candidatus Promineifilum</taxon>
    </lineage>
</organism>
<feature type="domain" description="Rieske" evidence="5">
    <location>
        <begin position="5"/>
        <end position="100"/>
    </location>
</feature>
<dbReference type="PANTHER" id="PTHR21496:SF23">
    <property type="entry name" value="3-PHENYLPROPIONATE_CINNAMIC ACID DIOXYGENASE FERREDOXIN SUBUNIT"/>
    <property type="match status" value="1"/>
</dbReference>